<dbReference type="AlphaFoldDB" id="A0A8D2HIB9"/>
<evidence type="ECO:0000256" key="4">
    <source>
        <dbReference type="ARBA" id="ARBA00022859"/>
    </source>
</evidence>
<evidence type="ECO:0000256" key="5">
    <source>
        <dbReference type="ARBA" id="ARBA00023130"/>
    </source>
</evidence>
<evidence type="ECO:0000256" key="7">
    <source>
        <dbReference type="ARBA" id="ARBA00023157"/>
    </source>
</evidence>
<keyword evidence="9" id="KW-0393">Immunoglobulin domain</keyword>
<dbReference type="InterPro" id="IPR013106">
    <property type="entry name" value="Ig_V-set"/>
</dbReference>
<keyword evidence="2" id="KW-1003">Cell membrane</keyword>
<sequence>MESYLLLLSQFKTAKLNTSILTSGMAQKVTQVQPATSGQEGEAVTLDCSYETSYPTYYIFWYKQLSSGEIIFLIQKSSSGSDERKGRYSVQFRRAAKSISLTISPLQREDSAKYFCALRENTVFESIAKAEQKLRSSMGDGPLLQKPAEMHLQSPDEKVVTVAAYFVV</sequence>
<evidence type="ECO:0000313" key="13">
    <source>
        <dbReference type="Proteomes" id="UP000694417"/>
    </source>
</evidence>
<evidence type="ECO:0000256" key="3">
    <source>
        <dbReference type="ARBA" id="ARBA00022729"/>
    </source>
</evidence>
<keyword evidence="13" id="KW-1185">Reference proteome</keyword>
<dbReference type="InterPro" id="IPR051287">
    <property type="entry name" value="TCR_variable_region"/>
</dbReference>
<dbReference type="SUPFAM" id="SSF48726">
    <property type="entry name" value="Immunoglobulin"/>
    <property type="match status" value="1"/>
</dbReference>
<reference evidence="12" key="2">
    <citation type="submission" date="2025-09" db="UniProtKB">
        <authorList>
            <consortium name="Ensembl"/>
        </authorList>
    </citation>
    <scope>IDENTIFICATION</scope>
</reference>
<dbReference type="PROSITE" id="PS50835">
    <property type="entry name" value="IG_LIKE"/>
    <property type="match status" value="1"/>
</dbReference>
<dbReference type="Gene3D" id="2.60.40.10">
    <property type="entry name" value="Immunoglobulins"/>
    <property type="match status" value="1"/>
</dbReference>
<keyword evidence="5" id="KW-1064">Adaptive immunity</keyword>
<dbReference type="GO" id="GO:0002250">
    <property type="term" value="P:adaptive immune response"/>
    <property type="evidence" value="ECO:0007669"/>
    <property type="project" value="UniProtKB-KW"/>
</dbReference>
<name>A0A8D2HIB9_UROPR</name>
<dbReference type="Pfam" id="PF07686">
    <property type="entry name" value="V-set"/>
    <property type="match status" value="1"/>
</dbReference>
<reference evidence="12" key="1">
    <citation type="submission" date="2025-08" db="UniProtKB">
        <authorList>
            <consortium name="Ensembl"/>
        </authorList>
    </citation>
    <scope>IDENTIFICATION</scope>
</reference>
<organism evidence="12 13">
    <name type="scientific">Urocitellus parryii</name>
    <name type="common">Arctic ground squirrel</name>
    <name type="synonym">Spermophilus parryii</name>
    <dbReference type="NCBI Taxonomy" id="9999"/>
    <lineage>
        <taxon>Eukaryota</taxon>
        <taxon>Metazoa</taxon>
        <taxon>Chordata</taxon>
        <taxon>Craniata</taxon>
        <taxon>Vertebrata</taxon>
        <taxon>Euteleostomi</taxon>
        <taxon>Mammalia</taxon>
        <taxon>Eutheria</taxon>
        <taxon>Euarchontoglires</taxon>
        <taxon>Glires</taxon>
        <taxon>Rodentia</taxon>
        <taxon>Sciuromorpha</taxon>
        <taxon>Sciuridae</taxon>
        <taxon>Xerinae</taxon>
        <taxon>Marmotini</taxon>
        <taxon>Urocitellus</taxon>
    </lineage>
</organism>
<keyword evidence="6" id="KW-0472">Membrane</keyword>
<evidence type="ECO:0000256" key="2">
    <source>
        <dbReference type="ARBA" id="ARBA00022475"/>
    </source>
</evidence>
<dbReference type="GO" id="GO:0042101">
    <property type="term" value="C:T cell receptor complex"/>
    <property type="evidence" value="ECO:0007669"/>
    <property type="project" value="UniProtKB-KW"/>
</dbReference>
<dbReference type="Proteomes" id="UP000694417">
    <property type="component" value="Unplaced"/>
</dbReference>
<dbReference type="SMART" id="SM00406">
    <property type="entry name" value="IGv"/>
    <property type="match status" value="1"/>
</dbReference>
<dbReference type="PANTHER" id="PTHR19367:SF45">
    <property type="entry name" value="IG-LIKE DOMAIN-CONTAINING PROTEIN"/>
    <property type="match status" value="1"/>
</dbReference>
<dbReference type="InterPro" id="IPR013783">
    <property type="entry name" value="Ig-like_fold"/>
</dbReference>
<evidence type="ECO:0000256" key="1">
    <source>
        <dbReference type="ARBA" id="ARBA00004236"/>
    </source>
</evidence>
<dbReference type="GeneTree" id="ENSGT00940000161790"/>
<dbReference type="Ensembl" id="ENSUPAT00010016283.1">
    <property type="protein sequence ID" value="ENSUPAP00010014244.1"/>
    <property type="gene ID" value="ENSUPAG00010011450.1"/>
</dbReference>
<protein>
    <recommendedName>
        <fullName evidence="11">Ig-like domain-containing protein</fullName>
    </recommendedName>
</protein>
<proteinExistence type="predicted"/>
<dbReference type="PANTHER" id="PTHR19367">
    <property type="entry name" value="T-CELL RECEPTOR ALPHA CHAIN V REGION"/>
    <property type="match status" value="1"/>
</dbReference>
<dbReference type="SMART" id="SM00409">
    <property type="entry name" value="IG"/>
    <property type="match status" value="1"/>
</dbReference>
<evidence type="ECO:0000256" key="8">
    <source>
        <dbReference type="ARBA" id="ARBA00023170"/>
    </source>
</evidence>
<evidence type="ECO:0000259" key="11">
    <source>
        <dbReference type="PROSITE" id="PS50835"/>
    </source>
</evidence>
<evidence type="ECO:0000313" key="12">
    <source>
        <dbReference type="Ensembl" id="ENSUPAP00010014244.1"/>
    </source>
</evidence>
<keyword evidence="3" id="KW-0732">Signal</keyword>
<evidence type="ECO:0000256" key="6">
    <source>
        <dbReference type="ARBA" id="ARBA00023136"/>
    </source>
</evidence>
<evidence type="ECO:0000256" key="9">
    <source>
        <dbReference type="ARBA" id="ARBA00023319"/>
    </source>
</evidence>
<keyword evidence="10" id="KW-1279">T cell receptor</keyword>
<feature type="domain" description="Ig-like" evidence="11">
    <location>
        <begin position="27"/>
        <end position="135"/>
    </location>
</feature>
<keyword evidence="8" id="KW-0675">Receptor</keyword>
<accession>A0A8D2HIB9</accession>
<keyword evidence="7" id="KW-1015">Disulfide bond</keyword>
<dbReference type="InterPro" id="IPR036179">
    <property type="entry name" value="Ig-like_dom_sf"/>
</dbReference>
<dbReference type="InterPro" id="IPR003599">
    <property type="entry name" value="Ig_sub"/>
</dbReference>
<dbReference type="FunFam" id="2.60.40.10:FF:000878">
    <property type="entry name" value="T cell receptor alpha variable 38-1"/>
    <property type="match status" value="1"/>
</dbReference>
<keyword evidence="4" id="KW-0391">Immunity</keyword>
<comment type="subcellular location">
    <subcellularLocation>
        <location evidence="1">Cell membrane</location>
    </subcellularLocation>
</comment>
<dbReference type="InterPro" id="IPR007110">
    <property type="entry name" value="Ig-like_dom"/>
</dbReference>
<evidence type="ECO:0000256" key="10">
    <source>
        <dbReference type="ARBA" id="ARBA00043266"/>
    </source>
</evidence>